<dbReference type="KEGG" id="mpl:Mpal_1041"/>
<feature type="transmembrane region" description="Helical" evidence="1">
    <location>
        <begin position="39"/>
        <end position="57"/>
    </location>
</feature>
<dbReference type="AlphaFoldDB" id="B8GGY4"/>
<gene>
    <name evidence="2" type="ordered locus">Mpal_1041</name>
</gene>
<reference evidence="2 3" key="1">
    <citation type="journal article" date="2015" name="Genome Announc.">
        <title>Complete Genome Sequence of Methanosphaerula palustris E1-9CT, a Hydrogenotrophic Methanogen Isolated from a Minerotrophic Fen Peatland.</title>
        <authorList>
            <person name="Cadillo-Quiroz H."/>
            <person name="Browne P."/>
            <person name="Kyrpides N."/>
            <person name="Woyke T."/>
            <person name="Goodwin L."/>
            <person name="Detter C."/>
            <person name="Yavitt J.B."/>
            <person name="Zinder S.H."/>
        </authorList>
    </citation>
    <scope>NUCLEOTIDE SEQUENCE [LARGE SCALE GENOMIC DNA]</scope>
    <source>
        <strain evidence="3">ATCC BAA-1556 / DSM 19958 / E1-9c</strain>
    </source>
</reference>
<feature type="transmembrane region" description="Helical" evidence="1">
    <location>
        <begin position="12"/>
        <end position="33"/>
    </location>
</feature>
<name>B8GGY4_METPE</name>
<organism evidence="2 3">
    <name type="scientific">Methanosphaerula palustris (strain ATCC BAA-1556 / DSM 19958 / E1-9c)</name>
    <dbReference type="NCBI Taxonomy" id="521011"/>
    <lineage>
        <taxon>Archaea</taxon>
        <taxon>Methanobacteriati</taxon>
        <taxon>Methanobacteriota</taxon>
        <taxon>Stenosarchaea group</taxon>
        <taxon>Methanomicrobia</taxon>
        <taxon>Methanomicrobiales</taxon>
        <taxon>Methanoregulaceae</taxon>
        <taxon>Methanosphaerula</taxon>
    </lineage>
</organism>
<keyword evidence="3" id="KW-1185">Reference proteome</keyword>
<dbReference type="EMBL" id="CP001338">
    <property type="protein sequence ID" value="ACL16389.1"/>
    <property type="molecule type" value="Genomic_DNA"/>
</dbReference>
<keyword evidence="1" id="KW-1133">Transmembrane helix</keyword>
<sequence>MLIPHNPKPGNVRWNVVLGMPVGLIVGLGLATFLLGAGYYLQAAMFVGIGAVGLVLIRHLDSRYR</sequence>
<dbReference type="HOGENOM" id="CLU_2839415_0_0_2"/>
<keyword evidence="1" id="KW-0812">Transmembrane</keyword>
<proteinExistence type="predicted"/>
<keyword evidence="1" id="KW-0472">Membrane</keyword>
<evidence type="ECO:0000313" key="3">
    <source>
        <dbReference type="Proteomes" id="UP000002457"/>
    </source>
</evidence>
<evidence type="ECO:0000313" key="2">
    <source>
        <dbReference type="EMBL" id="ACL16389.1"/>
    </source>
</evidence>
<evidence type="ECO:0000256" key="1">
    <source>
        <dbReference type="SAM" id="Phobius"/>
    </source>
</evidence>
<protein>
    <submittedName>
        <fullName evidence="2">Uncharacterized protein</fullName>
    </submittedName>
</protein>
<dbReference type="Proteomes" id="UP000002457">
    <property type="component" value="Chromosome"/>
</dbReference>
<accession>B8GGY4</accession>